<accession>A0A2S5TEG2</accession>
<dbReference type="Pfam" id="PF07885">
    <property type="entry name" value="Ion_trans_2"/>
    <property type="match status" value="1"/>
</dbReference>
<dbReference type="OrthoDB" id="9813518at2"/>
<keyword evidence="1" id="KW-0472">Membrane</keyword>
<comment type="caution">
    <text evidence="3">The sequence shown here is derived from an EMBL/GenBank/DDBJ whole genome shotgun (WGS) entry which is preliminary data.</text>
</comment>
<keyword evidence="4" id="KW-1185">Reference proteome</keyword>
<keyword evidence="3" id="KW-0406">Ion transport</keyword>
<feature type="domain" description="Potassium channel" evidence="2">
    <location>
        <begin position="99"/>
        <end position="145"/>
    </location>
</feature>
<reference evidence="3 4" key="1">
    <citation type="submission" date="2018-02" db="EMBL/GenBank/DDBJ databases">
        <title>Genome sequencing of Solimonas sp. HR-BB.</title>
        <authorList>
            <person name="Lee Y."/>
            <person name="Jeon C.O."/>
        </authorList>
    </citation>
    <scope>NUCLEOTIDE SEQUENCE [LARGE SCALE GENOMIC DNA]</scope>
    <source>
        <strain evidence="3 4">HR-BB</strain>
    </source>
</reference>
<dbReference type="AlphaFoldDB" id="A0A2S5TEG2"/>
<dbReference type="Gene3D" id="1.10.287.70">
    <property type="match status" value="1"/>
</dbReference>
<protein>
    <submittedName>
        <fullName evidence="3">Two pore domain potassium channel family protein</fullName>
    </submittedName>
</protein>
<gene>
    <name evidence="3" type="ORF">C3942_14000</name>
</gene>
<dbReference type="InterPro" id="IPR013099">
    <property type="entry name" value="K_chnl_dom"/>
</dbReference>
<proteinExistence type="predicted"/>
<name>A0A2S5TEG2_9GAMM</name>
<keyword evidence="3" id="KW-0813">Transport</keyword>
<dbReference type="GO" id="GO:0034220">
    <property type="term" value="P:monoatomic ion transmembrane transport"/>
    <property type="evidence" value="ECO:0007669"/>
    <property type="project" value="UniProtKB-KW"/>
</dbReference>
<evidence type="ECO:0000259" key="2">
    <source>
        <dbReference type="Pfam" id="PF07885"/>
    </source>
</evidence>
<feature type="transmembrane region" description="Helical" evidence="1">
    <location>
        <begin position="18"/>
        <end position="37"/>
    </location>
</feature>
<sequence>MIGTATPDLFQALASSSYWLAGVATVTLVALSVVLHFEGMDALSRSIGNWRVPTRARMVLVVFFLIGLHSVEIWMFGIGIHGLSGMPGLQAPRHLPPLKLLDTIYLSAITYTTVGYGDLVPHGPLRLVLASEALTGLVMITWSASFTYLEMERYWRPQRRRRERRH</sequence>
<feature type="transmembrane region" description="Helical" evidence="1">
    <location>
        <begin position="58"/>
        <end position="80"/>
    </location>
</feature>
<organism evidence="3 4">
    <name type="scientific">Solimonas fluminis</name>
    <dbReference type="NCBI Taxonomy" id="2086571"/>
    <lineage>
        <taxon>Bacteria</taxon>
        <taxon>Pseudomonadati</taxon>
        <taxon>Pseudomonadota</taxon>
        <taxon>Gammaproteobacteria</taxon>
        <taxon>Nevskiales</taxon>
        <taxon>Nevskiaceae</taxon>
        <taxon>Solimonas</taxon>
    </lineage>
</organism>
<dbReference type="RefSeq" id="WP_104230972.1">
    <property type="nucleotide sequence ID" value="NZ_PSNW01000007.1"/>
</dbReference>
<dbReference type="EMBL" id="PSNW01000007">
    <property type="protein sequence ID" value="PPE73376.1"/>
    <property type="molecule type" value="Genomic_DNA"/>
</dbReference>
<dbReference type="SUPFAM" id="SSF81324">
    <property type="entry name" value="Voltage-gated potassium channels"/>
    <property type="match status" value="1"/>
</dbReference>
<evidence type="ECO:0000313" key="4">
    <source>
        <dbReference type="Proteomes" id="UP000238220"/>
    </source>
</evidence>
<keyword evidence="1" id="KW-0812">Transmembrane</keyword>
<evidence type="ECO:0000256" key="1">
    <source>
        <dbReference type="SAM" id="Phobius"/>
    </source>
</evidence>
<keyword evidence="3" id="KW-0407">Ion channel</keyword>
<keyword evidence="1" id="KW-1133">Transmembrane helix</keyword>
<dbReference type="Proteomes" id="UP000238220">
    <property type="component" value="Unassembled WGS sequence"/>
</dbReference>
<feature type="transmembrane region" description="Helical" evidence="1">
    <location>
        <begin position="127"/>
        <end position="149"/>
    </location>
</feature>
<evidence type="ECO:0000313" key="3">
    <source>
        <dbReference type="EMBL" id="PPE73376.1"/>
    </source>
</evidence>